<dbReference type="Proteomes" id="UP000638353">
    <property type="component" value="Unassembled WGS sequence"/>
</dbReference>
<gene>
    <name evidence="2" type="ORF">GCM10010334_04410</name>
</gene>
<reference evidence="2" key="2">
    <citation type="submission" date="2020-09" db="EMBL/GenBank/DDBJ databases">
        <authorList>
            <person name="Sun Q."/>
            <person name="Ohkuma M."/>
        </authorList>
    </citation>
    <scope>NUCLEOTIDE SEQUENCE</scope>
    <source>
        <strain evidence="2">JCM 4637</strain>
    </source>
</reference>
<evidence type="ECO:0000313" key="3">
    <source>
        <dbReference type="Proteomes" id="UP000638353"/>
    </source>
</evidence>
<feature type="compositionally biased region" description="Basic and acidic residues" evidence="1">
    <location>
        <begin position="1"/>
        <end position="12"/>
    </location>
</feature>
<organism evidence="2 3">
    <name type="scientific">Streptomyces finlayi</name>
    <dbReference type="NCBI Taxonomy" id="67296"/>
    <lineage>
        <taxon>Bacteria</taxon>
        <taxon>Bacillati</taxon>
        <taxon>Actinomycetota</taxon>
        <taxon>Actinomycetes</taxon>
        <taxon>Kitasatosporales</taxon>
        <taxon>Streptomycetaceae</taxon>
        <taxon>Streptomyces</taxon>
    </lineage>
</organism>
<sequence length="79" mass="8682">MKAWSNEERGREAGGGGPEAEEPRTLMTLRVSRDSGRTWSAEEVVREGDPVAILENPVRFPACGCVRCVRPARSMRPAV</sequence>
<evidence type="ECO:0000256" key="1">
    <source>
        <dbReference type="SAM" id="MobiDB-lite"/>
    </source>
</evidence>
<reference evidence="2" key="1">
    <citation type="journal article" date="2014" name="Int. J. Syst. Evol. Microbiol.">
        <title>Complete genome sequence of Corynebacterium casei LMG S-19264T (=DSM 44701T), isolated from a smear-ripened cheese.</title>
        <authorList>
            <consortium name="US DOE Joint Genome Institute (JGI-PGF)"/>
            <person name="Walter F."/>
            <person name="Albersmeier A."/>
            <person name="Kalinowski J."/>
            <person name="Ruckert C."/>
        </authorList>
    </citation>
    <scope>NUCLEOTIDE SEQUENCE</scope>
    <source>
        <strain evidence="2">JCM 4637</strain>
    </source>
</reference>
<dbReference type="RefSeq" id="WP_189821395.1">
    <property type="nucleotide sequence ID" value="NZ_BMVC01000001.1"/>
</dbReference>
<feature type="region of interest" description="Disordered" evidence="1">
    <location>
        <begin position="1"/>
        <end position="37"/>
    </location>
</feature>
<dbReference type="AlphaFoldDB" id="A0A919C7B1"/>
<comment type="caution">
    <text evidence="2">The sequence shown here is derived from an EMBL/GenBank/DDBJ whole genome shotgun (WGS) entry which is preliminary data.</text>
</comment>
<evidence type="ECO:0000313" key="2">
    <source>
        <dbReference type="EMBL" id="GHC78759.1"/>
    </source>
</evidence>
<proteinExistence type="predicted"/>
<protein>
    <recommendedName>
        <fullName evidence="4">Exo-alpha-sialidase</fullName>
    </recommendedName>
</protein>
<name>A0A919C7B1_9ACTN</name>
<dbReference type="EMBL" id="BMVC01000001">
    <property type="protein sequence ID" value="GHC78759.1"/>
    <property type="molecule type" value="Genomic_DNA"/>
</dbReference>
<accession>A0A919C7B1</accession>
<evidence type="ECO:0008006" key="4">
    <source>
        <dbReference type="Google" id="ProtNLM"/>
    </source>
</evidence>